<dbReference type="Gene3D" id="3.90.740.10">
    <property type="entry name" value="Valyl/Leucyl/Isoleucyl-tRNA synthetase, editing domain"/>
    <property type="match status" value="1"/>
</dbReference>
<dbReference type="GO" id="GO:0005739">
    <property type="term" value="C:mitochondrion"/>
    <property type="evidence" value="ECO:0007669"/>
    <property type="project" value="TreeGrafter"/>
</dbReference>
<evidence type="ECO:0000256" key="1">
    <source>
        <dbReference type="ARBA" id="ARBA00005594"/>
    </source>
</evidence>
<dbReference type="SUPFAM" id="SSF52374">
    <property type="entry name" value="Nucleotidylyl transferase"/>
    <property type="match status" value="1"/>
</dbReference>
<dbReference type="GO" id="GO:0005524">
    <property type="term" value="F:ATP binding"/>
    <property type="evidence" value="ECO:0007669"/>
    <property type="project" value="UniProtKB-KW"/>
</dbReference>
<keyword evidence="6 9" id="KW-0648">Protein biosynthesis</keyword>
<evidence type="ECO:0000256" key="8">
    <source>
        <dbReference type="ARBA" id="ARBA00032665"/>
    </source>
</evidence>
<dbReference type="AlphaFoldDB" id="A0A4V5NFJ8"/>
<keyword evidence="5 9" id="KW-0067">ATP-binding</keyword>
<dbReference type="InterPro" id="IPR009008">
    <property type="entry name" value="Val/Leu/Ile-tRNA-synth_edit"/>
</dbReference>
<dbReference type="OrthoDB" id="10264412at2759"/>
<dbReference type="NCBIfam" id="TIGR00392">
    <property type="entry name" value="ileS"/>
    <property type="match status" value="1"/>
</dbReference>
<gene>
    <name evidence="13" type="ORF">B0A49_11467</name>
</gene>
<dbReference type="InterPro" id="IPR033708">
    <property type="entry name" value="Anticodon_Ile_BEm"/>
</dbReference>
<evidence type="ECO:0000256" key="5">
    <source>
        <dbReference type="ARBA" id="ARBA00022840"/>
    </source>
</evidence>
<protein>
    <recommendedName>
        <fullName evidence="2">isoleucine--tRNA ligase</fullName>
        <ecNumber evidence="2">6.1.1.5</ecNumber>
    </recommendedName>
    <alternativeName>
        <fullName evidence="8">Isoleucyl-tRNA synthetase</fullName>
    </alternativeName>
</protein>
<evidence type="ECO:0000256" key="10">
    <source>
        <dbReference type="SAM" id="MobiDB-lite"/>
    </source>
</evidence>
<dbReference type="PROSITE" id="PS00178">
    <property type="entry name" value="AA_TRNA_LIGASE_I"/>
    <property type="match status" value="1"/>
</dbReference>
<dbReference type="Gene3D" id="1.10.730.20">
    <property type="match status" value="1"/>
</dbReference>
<keyword evidence="7 9" id="KW-0030">Aminoacyl-tRNA synthetase</keyword>
<dbReference type="Gene3D" id="1.10.10.830">
    <property type="entry name" value="Ile-tRNA synthetase CP2 domain-like"/>
    <property type="match status" value="1"/>
</dbReference>
<evidence type="ECO:0000256" key="2">
    <source>
        <dbReference type="ARBA" id="ARBA00013165"/>
    </source>
</evidence>
<evidence type="ECO:0000313" key="14">
    <source>
        <dbReference type="Proteomes" id="UP000308768"/>
    </source>
</evidence>
<dbReference type="GO" id="GO:0002161">
    <property type="term" value="F:aminoacyl-tRNA deacylase activity"/>
    <property type="evidence" value="ECO:0007669"/>
    <property type="project" value="InterPro"/>
</dbReference>
<dbReference type="InterPro" id="IPR001412">
    <property type="entry name" value="aa-tRNA-synth_I_CS"/>
</dbReference>
<accession>A0A4V5NFJ8</accession>
<dbReference type="InterPro" id="IPR009080">
    <property type="entry name" value="tRNAsynth_Ia_anticodon-bd"/>
</dbReference>
<dbReference type="GO" id="GO:0006428">
    <property type="term" value="P:isoleucyl-tRNA aminoacylation"/>
    <property type="evidence" value="ECO:0007669"/>
    <property type="project" value="InterPro"/>
</dbReference>
<keyword evidence="14" id="KW-1185">Reference proteome</keyword>
<dbReference type="InterPro" id="IPR050081">
    <property type="entry name" value="Ile-tRNA_ligase"/>
</dbReference>
<dbReference type="EC" id="6.1.1.5" evidence="2"/>
<evidence type="ECO:0000256" key="4">
    <source>
        <dbReference type="ARBA" id="ARBA00022741"/>
    </source>
</evidence>
<dbReference type="Pfam" id="PF08264">
    <property type="entry name" value="Anticodon_1"/>
    <property type="match status" value="1"/>
</dbReference>
<evidence type="ECO:0000256" key="9">
    <source>
        <dbReference type="RuleBase" id="RU363035"/>
    </source>
</evidence>
<evidence type="ECO:0000256" key="6">
    <source>
        <dbReference type="ARBA" id="ARBA00022917"/>
    </source>
</evidence>
<dbReference type="Proteomes" id="UP000308768">
    <property type="component" value="Unassembled WGS sequence"/>
</dbReference>
<dbReference type="PANTHER" id="PTHR42765:SF1">
    <property type="entry name" value="ISOLEUCINE--TRNA LIGASE, MITOCHONDRIAL"/>
    <property type="match status" value="1"/>
</dbReference>
<organism evidence="13 14">
    <name type="scientific">Cryomyces minteri</name>
    <dbReference type="NCBI Taxonomy" id="331657"/>
    <lineage>
        <taxon>Eukaryota</taxon>
        <taxon>Fungi</taxon>
        <taxon>Dikarya</taxon>
        <taxon>Ascomycota</taxon>
        <taxon>Pezizomycotina</taxon>
        <taxon>Dothideomycetes</taxon>
        <taxon>Dothideomycetes incertae sedis</taxon>
        <taxon>Cryomyces</taxon>
    </lineage>
</organism>
<dbReference type="STRING" id="331657.A0A4V5NFJ8"/>
<feature type="region of interest" description="Disordered" evidence="10">
    <location>
        <begin position="141"/>
        <end position="166"/>
    </location>
</feature>
<dbReference type="SUPFAM" id="SSF47323">
    <property type="entry name" value="Anticodon-binding domain of a subclass of class I aminoacyl-tRNA synthetases"/>
    <property type="match status" value="1"/>
</dbReference>
<dbReference type="PANTHER" id="PTHR42765">
    <property type="entry name" value="SOLEUCYL-TRNA SYNTHETASE"/>
    <property type="match status" value="1"/>
</dbReference>
<dbReference type="InterPro" id="IPR002300">
    <property type="entry name" value="aa-tRNA-synth_Ia"/>
</dbReference>
<dbReference type="PRINTS" id="PR00984">
    <property type="entry name" value="TRNASYNTHILE"/>
</dbReference>
<comment type="caution">
    <text evidence="13">The sequence shown here is derived from an EMBL/GenBank/DDBJ whole genome shotgun (WGS) entry which is preliminary data.</text>
</comment>
<dbReference type="GO" id="GO:0000049">
    <property type="term" value="F:tRNA binding"/>
    <property type="evidence" value="ECO:0007669"/>
    <property type="project" value="InterPro"/>
</dbReference>
<dbReference type="SUPFAM" id="SSF50677">
    <property type="entry name" value="ValRS/IleRS/LeuRS editing domain"/>
    <property type="match status" value="1"/>
</dbReference>
<comment type="similarity">
    <text evidence="1 9">Belongs to the class-I aminoacyl-tRNA synthetase family.</text>
</comment>
<feature type="domain" description="Methionyl/Valyl/Leucyl/Isoleucyl-tRNA synthetase anticodon-binding" evidence="12">
    <location>
        <begin position="793"/>
        <end position="951"/>
    </location>
</feature>
<evidence type="ECO:0000256" key="3">
    <source>
        <dbReference type="ARBA" id="ARBA00022598"/>
    </source>
</evidence>
<evidence type="ECO:0000259" key="11">
    <source>
        <dbReference type="Pfam" id="PF00133"/>
    </source>
</evidence>
<dbReference type="InterPro" id="IPR002301">
    <property type="entry name" value="Ile-tRNA-ligase"/>
</dbReference>
<evidence type="ECO:0000256" key="7">
    <source>
        <dbReference type="ARBA" id="ARBA00023146"/>
    </source>
</evidence>
<evidence type="ECO:0000259" key="12">
    <source>
        <dbReference type="Pfam" id="PF08264"/>
    </source>
</evidence>
<dbReference type="GO" id="GO:0004822">
    <property type="term" value="F:isoleucine-tRNA ligase activity"/>
    <property type="evidence" value="ECO:0007669"/>
    <property type="project" value="UniProtKB-EC"/>
</dbReference>
<reference evidence="13 14" key="1">
    <citation type="submission" date="2017-03" db="EMBL/GenBank/DDBJ databases">
        <title>Genomes of endolithic fungi from Antarctica.</title>
        <authorList>
            <person name="Coleine C."/>
            <person name="Masonjones S."/>
            <person name="Stajich J.E."/>
        </authorList>
    </citation>
    <scope>NUCLEOTIDE SEQUENCE [LARGE SCALE GENOMIC DNA]</scope>
    <source>
        <strain evidence="13 14">CCFEE 5187</strain>
    </source>
</reference>
<dbReference type="InterPro" id="IPR013155">
    <property type="entry name" value="M/V/L/I-tRNA-synth_anticd-bd"/>
</dbReference>
<dbReference type="InterPro" id="IPR014729">
    <property type="entry name" value="Rossmann-like_a/b/a_fold"/>
</dbReference>
<dbReference type="Pfam" id="PF00133">
    <property type="entry name" value="tRNA-synt_1"/>
    <property type="match status" value="1"/>
</dbReference>
<feature type="domain" description="Aminoacyl-tRNA synthetase class Ia" evidence="11">
    <location>
        <begin position="67"/>
        <end position="743"/>
    </location>
</feature>
<dbReference type="CDD" id="cd07960">
    <property type="entry name" value="Anticodon_Ia_Ile_BEm"/>
    <property type="match status" value="1"/>
</dbReference>
<keyword evidence="4 9" id="KW-0547">Nucleotide-binding</keyword>
<dbReference type="EMBL" id="NAJN01001482">
    <property type="protein sequence ID" value="TKA62909.1"/>
    <property type="molecule type" value="Genomic_DNA"/>
</dbReference>
<keyword evidence="3 9" id="KW-0436">Ligase</keyword>
<proteinExistence type="inferred from homology"/>
<dbReference type="GO" id="GO:0032543">
    <property type="term" value="P:mitochondrial translation"/>
    <property type="evidence" value="ECO:0007669"/>
    <property type="project" value="TreeGrafter"/>
</dbReference>
<evidence type="ECO:0000313" key="13">
    <source>
        <dbReference type="EMBL" id="TKA62909.1"/>
    </source>
</evidence>
<sequence length="1063" mass="117979">MLKPTRVLAAAVRSWKHTLNLPQSAFPARPSVQDTEQYLKSCSDELYAWQLEHRPASLPRGASITSNDVENNIFVLHDGPPYANGPLHIGHALNKILKDLILRVKLAEGKRVHFVPGWDCHGLPIEMKALHLRRKPQLEVGQAGGDTQLQNKGDGKRQTQGGHTQVSPVEIRRVARELATKTIEEQKADFRKWGILGDWDNAYKTMDKGFELRQLEVFRKMVVNGLIYRDYAPVHWSPSSGTALAESELEYDENYRVTAAFIKFPLVKLPDLLARHPGLNAKNISAVTWTTTPWTLPANKAIAVRSNMDYTVIELPAHGQLLVSKDRLEHVLSYLEEASPHIIVDSVQGSDLVDETEYINVFSGESRPVIHADFVKSSSGTGLVHLAPGHGIDDYNACSKHGVAPFSPVDDDGKFTNEALPSDPKRLEGKTVQSEGVLAVLELLEDPRTLLQERNSSDAASSLVLAVHEHRMKHALDWRTKLPVLVRATKQWFANLDKIKGDALRSLEKVDFVPNTGRARLESFVQSRSQWCISRQRAWGVPIPALYHKVTGEAVLTGESITHILEVIEQRGIDSWWTDNEDEQAWIAPGLEGSYSRGTDTMDVWFDSGTTWTSLKPRPTHQPAADVYLEGTDQHRGWFQSSLLTHVAHQICSTTSEPEITAPFKTLITHGFTLDQDGRKMAKSEGNVISPEEIINGTLLPPLKSRKQTGKSRGASRAEVTYDAMGVDALRLWAASADYTNDVIVGQPVLQAVNTSLHKYRVTFKWLLGVLANYKPTPSERTSASATTKTVDKIAFLHLAKVSTIVHSAYASHEFHKATSAIYKYVVNDLSAFYFETLKDRLYAGSVTDRTTAQRVLLAIYEELLAMLAPVSPLLVEEVWAFTPEHIKSSVGEHPLRRLWTPYVTGWSDKEAEAFQKGVAVLESVHDAIKRVQEVARTDKKMGSGLECDVRIDITEDASAASSLLMSVPSGELAEMFVVGNVTSAAPEVAKESTPLKEQGSPDWTYEADFVADAGRVRGKVLVAAPRGEKCLRCWRFVAPVPDSLCKRCEQVVEEMNTEVPGS</sequence>
<dbReference type="Gene3D" id="3.40.50.620">
    <property type="entry name" value="HUPs"/>
    <property type="match status" value="2"/>
</dbReference>
<name>A0A4V5NFJ8_9PEZI</name>